<evidence type="ECO:0000313" key="3">
    <source>
        <dbReference type="Proteomes" id="UP000694413"/>
    </source>
</evidence>
<dbReference type="Ensembl" id="ENSZALT00000000162.1">
    <property type="protein sequence ID" value="ENSZALP00000000106.1"/>
    <property type="gene ID" value="ENSZALG00000000122.1"/>
</dbReference>
<sequence>MFFEICLDVIDIKASTEFKRIFPQVYLKQTPYSTSEAPAPPEQQQPWPRPPNQLPKINEPIPGVENDLAGAIIAKLIFTQPQQLLFNA</sequence>
<reference evidence="2" key="1">
    <citation type="submission" date="2025-08" db="UniProtKB">
        <authorList>
            <consortium name="Ensembl"/>
        </authorList>
    </citation>
    <scope>IDENTIFICATION</scope>
</reference>
<protein>
    <submittedName>
        <fullName evidence="2">Uncharacterized protein</fullName>
    </submittedName>
</protein>
<evidence type="ECO:0000256" key="1">
    <source>
        <dbReference type="SAM" id="MobiDB-lite"/>
    </source>
</evidence>
<feature type="compositionally biased region" description="Pro residues" evidence="1">
    <location>
        <begin position="38"/>
        <end position="53"/>
    </location>
</feature>
<name>A0A8D2M1D8_ZONAL</name>
<proteinExistence type="predicted"/>
<reference evidence="2" key="2">
    <citation type="submission" date="2025-09" db="UniProtKB">
        <authorList>
            <consortium name="Ensembl"/>
        </authorList>
    </citation>
    <scope>IDENTIFICATION</scope>
</reference>
<dbReference type="AlphaFoldDB" id="A0A8D2M1D8"/>
<accession>A0A8D2M1D8</accession>
<evidence type="ECO:0000313" key="2">
    <source>
        <dbReference type="Ensembl" id="ENSZALP00000000106.1"/>
    </source>
</evidence>
<feature type="region of interest" description="Disordered" evidence="1">
    <location>
        <begin position="33"/>
        <end position="60"/>
    </location>
</feature>
<organism evidence="2 3">
    <name type="scientific">Zonotrichia albicollis</name>
    <name type="common">White-throated sparrow</name>
    <name type="synonym">Fringilla albicollis</name>
    <dbReference type="NCBI Taxonomy" id="44394"/>
    <lineage>
        <taxon>Eukaryota</taxon>
        <taxon>Metazoa</taxon>
        <taxon>Chordata</taxon>
        <taxon>Craniata</taxon>
        <taxon>Vertebrata</taxon>
        <taxon>Euteleostomi</taxon>
        <taxon>Archelosauria</taxon>
        <taxon>Archosauria</taxon>
        <taxon>Dinosauria</taxon>
        <taxon>Saurischia</taxon>
        <taxon>Theropoda</taxon>
        <taxon>Coelurosauria</taxon>
        <taxon>Aves</taxon>
        <taxon>Neognathae</taxon>
        <taxon>Neoaves</taxon>
        <taxon>Telluraves</taxon>
        <taxon>Australaves</taxon>
        <taxon>Passeriformes</taxon>
        <taxon>Passerellidae</taxon>
        <taxon>Zonotrichia</taxon>
    </lineage>
</organism>
<keyword evidence="3" id="KW-1185">Reference proteome</keyword>
<dbReference type="Proteomes" id="UP000694413">
    <property type="component" value="Unassembled WGS sequence"/>
</dbReference>